<protein>
    <submittedName>
        <fullName evidence="2">Uncharacterized protein</fullName>
    </submittedName>
</protein>
<sequence>MLGTTSFESDFEDVLEHDVEGDYESDFEYDEGTWDEAAKVRPRSFRPLKAPQKGSPTVTPPRQGLATKAELDATAKKLDARIATNTGSIKALDGRTRTMETESAKMGTALKKEIEVRKRQTTELRKGLDESRQLAMIVPLITAGADPNDKFAKMLPILLYSGAFGGGGSSGLGGDNQGMMIAMMAIALSA</sequence>
<dbReference type="AlphaFoldDB" id="A0A0E9MKE1"/>
<proteinExistence type="predicted"/>
<evidence type="ECO:0000256" key="1">
    <source>
        <dbReference type="SAM" id="MobiDB-lite"/>
    </source>
</evidence>
<keyword evidence="3" id="KW-1185">Reference proteome</keyword>
<reference evidence="2 3" key="1">
    <citation type="submission" date="2015-04" db="EMBL/GenBank/DDBJ databases">
        <title>Whole genome shotgun sequence of Sphingomonas changbaiensis NBRC 104936.</title>
        <authorList>
            <person name="Katano-Makiyama Y."/>
            <person name="Hosoyama A."/>
            <person name="Hashimoto M."/>
            <person name="Noguchi M."/>
            <person name="Tsuchikane K."/>
            <person name="Ohji S."/>
            <person name="Yamazoe A."/>
            <person name="Ichikawa N."/>
            <person name="Kimura A."/>
            <person name="Fujita N."/>
        </authorList>
    </citation>
    <scope>NUCLEOTIDE SEQUENCE [LARGE SCALE GENOMIC DNA]</scope>
    <source>
        <strain evidence="2 3">NBRC 104936</strain>
    </source>
</reference>
<accession>A0A0E9MKE1</accession>
<dbReference type="Proteomes" id="UP000033202">
    <property type="component" value="Unassembled WGS sequence"/>
</dbReference>
<dbReference type="OrthoDB" id="9849129at2"/>
<feature type="region of interest" description="Disordered" evidence="1">
    <location>
        <begin position="38"/>
        <end position="65"/>
    </location>
</feature>
<dbReference type="EMBL" id="BBWU01000001">
    <property type="protein sequence ID" value="GAO37876.1"/>
    <property type="molecule type" value="Genomic_DNA"/>
</dbReference>
<dbReference type="RefSeq" id="WP_046346740.1">
    <property type="nucleotide sequence ID" value="NZ_BBWU01000001.1"/>
</dbReference>
<gene>
    <name evidence="2" type="ORF">SCH01S_01_00390</name>
</gene>
<evidence type="ECO:0000313" key="3">
    <source>
        <dbReference type="Proteomes" id="UP000033202"/>
    </source>
</evidence>
<organism evidence="2 3">
    <name type="scientific">Sphingomonas changbaiensis NBRC 104936</name>
    <dbReference type="NCBI Taxonomy" id="1219043"/>
    <lineage>
        <taxon>Bacteria</taxon>
        <taxon>Pseudomonadati</taxon>
        <taxon>Pseudomonadota</taxon>
        <taxon>Alphaproteobacteria</taxon>
        <taxon>Sphingomonadales</taxon>
        <taxon>Sphingomonadaceae</taxon>
        <taxon>Sphingomonas</taxon>
    </lineage>
</organism>
<dbReference type="STRING" id="1219043.SCH01S_01_00390"/>
<comment type="caution">
    <text evidence="2">The sequence shown here is derived from an EMBL/GenBank/DDBJ whole genome shotgun (WGS) entry which is preliminary data.</text>
</comment>
<evidence type="ECO:0000313" key="2">
    <source>
        <dbReference type="EMBL" id="GAO37876.1"/>
    </source>
</evidence>
<name>A0A0E9MKE1_9SPHN</name>